<evidence type="ECO:0000313" key="4">
    <source>
        <dbReference type="Proteomes" id="UP001139031"/>
    </source>
</evidence>
<comment type="caution">
    <text evidence="3">The sequence shown here is derived from an EMBL/GenBank/DDBJ whole genome shotgun (WGS) entry which is preliminary data.</text>
</comment>
<feature type="region of interest" description="Disordered" evidence="1">
    <location>
        <begin position="1336"/>
        <end position="1368"/>
    </location>
</feature>
<dbReference type="RefSeq" id="WP_224196104.1">
    <property type="nucleotide sequence ID" value="NZ_JAIRAU010000047.1"/>
</dbReference>
<reference evidence="3" key="1">
    <citation type="submission" date="2021-08" db="EMBL/GenBank/DDBJ databases">
        <authorList>
            <person name="Stevens D.C."/>
        </authorList>
    </citation>
    <scope>NUCLEOTIDE SEQUENCE</scope>
    <source>
        <strain evidence="3">DSM 53165</strain>
    </source>
</reference>
<proteinExistence type="predicted"/>
<evidence type="ECO:0000256" key="2">
    <source>
        <dbReference type="SAM" id="Phobius"/>
    </source>
</evidence>
<sequence length="1368" mass="154338">MVASEPTARLGGADASPELDAPGDVRVDAPARPLDDIMMRTPDDLMRTRDDLMRTRVVAVSACLIGACLIGLVPRDSHAARPVRQLGMVASTGAPTWPALHAAPGLRPTDLVAGLGAPLLLAPPRTTPRRLPGGQAEPPAGEPPAGEPPASEATPVEPVPEDMPDQPGPSAPGPTGSPLTRPTPNLAPPPSGDDLEAGDEEVAPAPEPTNDNAPPVTVLVPEPEKPDPADEVPRFLKGKSVPPFWIDRTYTTHRTRALTLPPLFFDRRGTATHPEKLFHFNLSLTTGWYSQRTAKRRWLSPAILFFGSFSERTSGWGAVALLMGYKRVGEQFSFGQFPFVWRWGNKSVKNLIVVPFHYHQKTPDSMRGFSALLFWYGHKNTTDKDPLNDLRYFVGAPLFYRVTRGPSTVNVGVPLYVGGQNKARGVKWHTVLPFVHWQSSEYGNRKDLWTLLYVQRSDKARSQRTWAVPPLLTFSRQTPTRKLFSATPLVWRAENRDRGSVAWSAFPWVSYRDPEQRNRVLFPLFWQFGDVKAGVTSSVFVPLLYARKSPQDTRVYTLLGGGRAGKDGRWGFGITPLLTFVRNEPGGNSFQVVTPLFGHSHDPSAYDGKGSRTLSAGVLGFYRRRGERWDAGLAPLAFVGRDGTRSYQTITPLFWHRRDTDPAKPSDLWVLGPIYAKKVKSGGHGGLAPLVFAGRDDKFRYGIVPPLLFGHVHDVEAQRALTVSPLFARSKGPDHRTIGVLNLFWDVKRAGDERHTALFPLFYRRQKDGKALTLTPLGGAYRTPEQRTWSAAALLYGFRGYKDPVRRGFGLIPLVFYDRRKVEGGVASNLVVAPLFARHRAPSEDLDMWSPLVWRTATRGEKPRKNLAVVPFYFRQRQPEGIDVDAGLLLPFFYSRDKIRRTHTLIAGPAFHRLTRTSLHAGVVPVYWWMDSAEKRRLISLPLIFHQADKAKNEHTTIAVPFWFDRQRANGRRSWVAFPFVVGVKGQFNFTRFSLAPPIYFDFFRLHKNYRFTGVVPFAFRYQKCGFREEDDDRCRYTVWGSWPFFLYGKDGKGRTSHGALMLYYFDKDPGGRRFLTLLGGANVRPGERLTWYALNFGHTTTRQFKTTVFFPLFFRKAYRTKDRSTTVVLPPLFVGARREDYRWFQAGLMVWNFRRPHKVTTVVAPPLFYTAHSYAERRMTWLLPLFLRDNNWAKDTSFTSVFPALVFQRRRGQDNDWVQFPLIWHIERGENSGTFGAFLWWDIRRKGRVTQVVPAIWARQRGRGRETQVIGPGLGWWWRTEQTISDAKGDGIGVKKGLHWRALFGLIGGGNDGAQRYFSLFGGRIPLRPKAVWEPRRKRLKAQTPAAPKALPPAAPKAPVEPAQPKP</sequence>
<keyword evidence="2" id="KW-0812">Transmembrane</keyword>
<name>A0ABS7U1N0_9BACT</name>
<feature type="compositionally biased region" description="Basic and acidic residues" evidence="1">
    <location>
        <begin position="222"/>
        <end position="234"/>
    </location>
</feature>
<dbReference type="EMBL" id="JAIRAU010000047">
    <property type="protein sequence ID" value="MBZ5714378.1"/>
    <property type="molecule type" value="Genomic_DNA"/>
</dbReference>
<gene>
    <name evidence="3" type="ORF">K7C98_34540</name>
</gene>
<evidence type="ECO:0000313" key="3">
    <source>
        <dbReference type="EMBL" id="MBZ5714378.1"/>
    </source>
</evidence>
<evidence type="ECO:0000256" key="1">
    <source>
        <dbReference type="SAM" id="MobiDB-lite"/>
    </source>
</evidence>
<keyword evidence="4" id="KW-1185">Reference proteome</keyword>
<organism evidence="3 4">
    <name type="scientific">Nannocystis pusilla</name>
    <dbReference type="NCBI Taxonomy" id="889268"/>
    <lineage>
        <taxon>Bacteria</taxon>
        <taxon>Pseudomonadati</taxon>
        <taxon>Myxococcota</taxon>
        <taxon>Polyangia</taxon>
        <taxon>Nannocystales</taxon>
        <taxon>Nannocystaceae</taxon>
        <taxon>Nannocystis</taxon>
    </lineage>
</organism>
<keyword evidence="2" id="KW-1133">Transmembrane helix</keyword>
<dbReference type="Proteomes" id="UP001139031">
    <property type="component" value="Unassembled WGS sequence"/>
</dbReference>
<feature type="compositionally biased region" description="Acidic residues" evidence="1">
    <location>
        <begin position="193"/>
        <end position="202"/>
    </location>
</feature>
<feature type="transmembrane region" description="Helical" evidence="2">
    <location>
        <begin position="57"/>
        <end position="74"/>
    </location>
</feature>
<feature type="compositionally biased region" description="Low complexity" evidence="1">
    <location>
        <begin position="119"/>
        <end position="139"/>
    </location>
</feature>
<accession>A0ABS7U1N0</accession>
<protein>
    <submittedName>
        <fullName evidence="3">Uncharacterized protein</fullName>
    </submittedName>
</protein>
<feature type="region of interest" description="Disordered" evidence="1">
    <location>
        <begin position="119"/>
        <end position="236"/>
    </location>
</feature>
<keyword evidence="2" id="KW-0472">Membrane</keyword>
<feature type="region of interest" description="Disordered" evidence="1">
    <location>
        <begin position="1"/>
        <end position="30"/>
    </location>
</feature>